<dbReference type="SUPFAM" id="SSF50370">
    <property type="entry name" value="Ricin B-like lectins"/>
    <property type="match status" value="1"/>
</dbReference>
<dbReference type="PANTHER" id="PTHR24273">
    <property type="entry name" value="FI04643P-RELATED"/>
    <property type="match status" value="1"/>
</dbReference>
<dbReference type="SUPFAM" id="SSF57184">
    <property type="entry name" value="Growth factor receptor domain"/>
    <property type="match status" value="1"/>
</dbReference>
<evidence type="ECO:0000259" key="2">
    <source>
        <dbReference type="PROSITE" id="PS50825"/>
    </source>
</evidence>
<evidence type="ECO:0000313" key="5">
    <source>
        <dbReference type="Proteomes" id="UP000075714"/>
    </source>
</evidence>
<protein>
    <recommendedName>
        <fullName evidence="6">HYR domain-containing protein</fullName>
    </recommendedName>
</protein>
<keyword evidence="5" id="KW-1185">Reference proteome</keyword>
<dbReference type="PROSITE" id="PS50948">
    <property type="entry name" value="PAN"/>
    <property type="match status" value="1"/>
</dbReference>
<keyword evidence="1" id="KW-0677">Repeat</keyword>
<dbReference type="Proteomes" id="UP000075714">
    <property type="component" value="Unassembled WGS sequence"/>
</dbReference>
<evidence type="ECO:0000259" key="3">
    <source>
        <dbReference type="PROSITE" id="PS50948"/>
    </source>
</evidence>
<feature type="domain" description="HYR" evidence="2">
    <location>
        <begin position="583"/>
        <end position="668"/>
    </location>
</feature>
<dbReference type="OrthoDB" id="4062651at2759"/>
<dbReference type="PROSITE" id="PS50825">
    <property type="entry name" value="HYR"/>
    <property type="match status" value="1"/>
</dbReference>
<dbReference type="InterPro" id="IPR003410">
    <property type="entry name" value="HYR_dom"/>
</dbReference>
<dbReference type="InterPro" id="IPR035992">
    <property type="entry name" value="Ricin_B-like_lectins"/>
</dbReference>
<proteinExistence type="predicted"/>
<dbReference type="EMBL" id="LSYV01000025">
    <property type="protein sequence ID" value="KXZ48896.1"/>
    <property type="molecule type" value="Genomic_DNA"/>
</dbReference>
<dbReference type="SMART" id="SM00181">
    <property type="entry name" value="EGF"/>
    <property type="match status" value="7"/>
</dbReference>
<organism evidence="4 5">
    <name type="scientific">Gonium pectorale</name>
    <name type="common">Green alga</name>
    <dbReference type="NCBI Taxonomy" id="33097"/>
    <lineage>
        <taxon>Eukaryota</taxon>
        <taxon>Viridiplantae</taxon>
        <taxon>Chlorophyta</taxon>
        <taxon>core chlorophytes</taxon>
        <taxon>Chlorophyceae</taxon>
        <taxon>CS clade</taxon>
        <taxon>Chlamydomonadales</taxon>
        <taxon>Volvocaceae</taxon>
        <taxon>Gonium</taxon>
    </lineage>
</organism>
<dbReference type="PROSITE" id="PS01186">
    <property type="entry name" value="EGF_2"/>
    <property type="match status" value="1"/>
</dbReference>
<dbReference type="Gene3D" id="2.80.10.50">
    <property type="match status" value="1"/>
</dbReference>
<dbReference type="PANTHER" id="PTHR24273:SF32">
    <property type="entry name" value="HYALIN"/>
    <property type="match status" value="1"/>
</dbReference>
<sequence>MPCDQSVSTTIGTRYESCPYETAISRNCYYDNSTGGATGRLVPYWLALSGLRSTTYMPDNVGADRFDLANVSIRLCANLAAMHGDFNIFSAQDNRYCFGGYKAVCTTDIDVAGFETLTATVAHLGDCRRLCASRSDCTFLSYTGARDVKGTLVGTASVFSKFECNRKCVELGWSCTHFGWSSSADFGKQETNCWLKKDMVKGLSGKNEANFMMETCFKTVAEPSVCGLNPSPCGEAGSWLTCSPELEYVDIWNPKNNLYSWRNYTCRCAPGYYYNSAQRKCLPNKCVNNDPTVSNFQNPCGSATVSLRCNPTSINLGGGTFQPDYTSSPCAVSPSPCGAAQTFSACTPTSTSEVSCTCATGYTLDSTSKQCIRDVCAVSPSPCGSAAAYQSCTSNGGTSHTCVCKPEYFYDTKRNTCVSSCTAGNYFDTALSTCKANPCAASPSPCGPSNVFSTCAARSTAPFYTCTCRAGFTFNGTTCVESAATGNGGACSTNPCGDSTKSSRCTNLPEATPPYVCSCKTPSFLYDAGVSGGTCTANPCAASPNPCGVAGAYKTCTPKSSIDWTCSCAMGYFFNGESRACQADSIPPVLTTPTGIVVEATSAIQGAQVMYEAKAYDLVSGIRIPTCKPESGSWFPMSGNGVGTRVVCMAEDAAGNRVTKSFRVRVVDSTPPTFNAIPNIVKESDNLEGTTVDFASSLSYSDASGAVSVVCSPASGSFFRVGEPTKGECNVVGDVTLGGTATCVATSGGSLEAIESSLVVCTATDSYGNTARRNFTVTVVKPTPPVFQNPMPAVVSDSGTALMYALPTATDAHSPTSTVNGVGYATVTCFPSPGFTFPVGTTLVSCTATDFLGLTSEASFTVTIACMSRTPMTSGSNDYTQMVPFDLSPSTLGGLYPLTRVMFYFVNSWIRGVGLSMGGPVPTAVYSGQPAPEVPHPDIITLDLDAGETIIRASVDTGSYVNWVSFLTNKARTLTAKQTRDNMNMFTMTPGEPPACASALATARICAFHGAFDNTTLYPPPGLILREIGPVWCWETAGAIIVPDNFTVEASEPGGATVTYTITTTIDTTATCTPQSGSLFPIGTTQVACNPTGVASGAGGPAASFNVTVGSFFPVGVTTVPTEVVCKFESYSTEYKFNVHVWASAAPYFEPSPPTNVLVDANHPLGATVTDLLPVAKDDHFADPDVECNPPSDFIFPHGETVVRCVATDGVGLQTTTEFNVTVQYPCLSNPSPCGPPEAYIDCNAIGQFDFSCVCSAGYAPDNTGACTRNLTQQACNNGTAQWFEFHATSTSGVYGICMRTDLCLTARGESVSGWPLVTMAGKDLNGAPDQRFYVRPVVLTTSYEYGSVASSTRVGYTLSPIQRPTKCLSVLGGTALDGQPIVLSDCVRLGQNASPEQIFGLPLSDSTAFSGSMLMPYGVTVMTNAIVIGANGKSDDMAPILPVAINFTLTWSVADHPPSESAMEAVLGSKVTPHFDTTKPVFIADNLTTTVTTSGPEVSGMALGYTVSAEDDFYISAPVTCSPKPDTVLPIGSHKVECRAQDGSGNYELLDFTVEIKQPL</sequence>
<dbReference type="STRING" id="33097.A0A150GGE4"/>
<name>A0A150GGE4_GONPE</name>
<feature type="domain" description="Apple" evidence="3">
    <location>
        <begin position="131"/>
        <end position="216"/>
    </location>
</feature>
<gene>
    <name evidence="4" type="ORF">GPECTOR_24g185</name>
</gene>
<evidence type="ECO:0000313" key="4">
    <source>
        <dbReference type="EMBL" id="KXZ48896.1"/>
    </source>
</evidence>
<dbReference type="InterPro" id="IPR003609">
    <property type="entry name" value="Pan_app"/>
</dbReference>
<comment type="caution">
    <text evidence="4">The sequence shown here is derived from an EMBL/GenBank/DDBJ whole genome shotgun (WGS) entry which is preliminary data.</text>
</comment>
<accession>A0A150GGE4</accession>
<dbReference type="InterPro" id="IPR000742">
    <property type="entry name" value="EGF"/>
</dbReference>
<evidence type="ECO:0008006" key="6">
    <source>
        <dbReference type="Google" id="ProtNLM"/>
    </source>
</evidence>
<dbReference type="CDD" id="cd00161">
    <property type="entry name" value="beta-trefoil_Ricin-like"/>
    <property type="match status" value="1"/>
</dbReference>
<dbReference type="InterPro" id="IPR009030">
    <property type="entry name" value="Growth_fac_rcpt_cys_sf"/>
</dbReference>
<evidence type="ECO:0000256" key="1">
    <source>
        <dbReference type="ARBA" id="ARBA00022737"/>
    </source>
</evidence>
<reference evidence="5" key="1">
    <citation type="journal article" date="2016" name="Nat. Commun.">
        <title>The Gonium pectorale genome demonstrates co-option of cell cycle regulation during the evolution of multicellularity.</title>
        <authorList>
            <person name="Hanschen E.R."/>
            <person name="Marriage T.N."/>
            <person name="Ferris P.J."/>
            <person name="Hamaji T."/>
            <person name="Toyoda A."/>
            <person name="Fujiyama A."/>
            <person name="Neme R."/>
            <person name="Noguchi H."/>
            <person name="Minakuchi Y."/>
            <person name="Suzuki M."/>
            <person name="Kawai-Toyooka H."/>
            <person name="Smith D.R."/>
            <person name="Sparks H."/>
            <person name="Anderson J."/>
            <person name="Bakaric R."/>
            <person name="Luria V."/>
            <person name="Karger A."/>
            <person name="Kirschner M.W."/>
            <person name="Durand P.M."/>
            <person name="Michod R.E."/>
            <person name="Nozaki H."/>
            <person name="Olson B.J."/>
        </authorList>
    </citation>
    <scope>NUCLEOTIDE SEQUENCE [LARGE SCALE GENOMIC DNA]</scope>
    <source>
        <strain evidence="5">NIES-2863</strain>
    </source>
</reference>